<protein>
    <recommendedName>
        <fullName evidence="1">N-acetyltransferase domain-containing protein</fullName>
    </recommendedName>
</protein>
<accession>A0A8H7V456</accession>
<name>A0A8H7V456_9FUNG</name>
<dbReference type="EMBL" id="JAEPRC010000250">
    <property type="protein sequence ID" value="KAG2202718.1"/>
    <property type="molecule type" value="Genomic_DNA"/>
</dbReference>
<keyword evidence="3" id="KW-1185">Reference proteome</keyword>
<dbReference type="InterPro" id="IPR000182">
    <property type="entry name" value="GNAT_dom"/>
</dbReference>
<evidence type="ECO:0000259" key="1">
    <source>
        <dbReference type="PROSITE" id="PS51186"/>
    </source>
</evidence>
<comment type="caution">
    <text evidence="2">The sequence shown here is derived from an EMBL/GenBank/DDBJ whole genome shotgun (WGS) entry which is preliminary data.</text>
</comment>
<gene>
    <name evidence="2" type="ORF">INT46_003226</name>
</gene>
<dbReference type="OrthoDB" id="5689at2759"/>
<dbReference type="PROSITE" id="PS51186">
    <property type="entry name" value="GNAT"/>
    <property type="match status" value="1"/>
</dbReference>
<feature type="domain" description="N-acetyltransferase" evidence="1">
    <location>
        <begin position="25"/>
        <end position="193"/>
    </location>
</feature>
<dbReference type="Proteomes" id="UP000650833">
    <property type="component" value="Unassembled WGS sequence"/>
</dbReference>
<dbReference type="SUPFAM" id="SSF55729">
    <property type="entry name" value="Acyl-CoA N-acyltransferases (Nat)"/>
    <property type="match status" value="1"/>
</dbReference>
<proteinExistence type="predicted"/>
<dbReference type="GO" id="GO:0016747">
    <property type="term" value="F:acyltransferase activity, transferring groups other than amino-acyl groups"/>
    <property type="evidence" value="ECO:0007669"/>
    <property type="project" value="InterPro"/>
</dbReference>
<evidence type="ECO:0000313" key="2">
    <source>
        <dbReference type="EMBL" id="KAG2202718.1"/>
    </source>
</evidence>
<reference evidence="2" key="1">
    <citation type="submission" date="2020-12" db="EMBL/GenBank/DDBJ databases">
        <title>Metabolic potential, ecology and presence of endohyphal bacteria is reflected in genomic diversity of Mucoromycotina.</title>
        <authorList>
            <person name="Muszewska A."/>
            <person name="Okrasinska A."/>
            <person name="Steczkiewicz K."/>
            <person name="Drgas O."/>
            <person name="Orlowska M."/>
            <person name="Perlinska-Lenart U."/>
            <person name="Aleksandrzak-Piekarczyk T."/>
            <person name="Szatraj K."/>
            <person name="Zielenkiewicz U."/>
            <person name="Pilsyk S."/>
            <person name="Malc E."/>
            <person name="Mieczkowski P."/>
            <person name="Kruszewska J.S."/>
            <person name="Biernat P."/>
            <person name="Pawlowska J."/>
        </authorList>
    </citation>
    <scope>NUCLEOTIDE SEQUENCE</scope>
    <source>
        <strain evidence="2">CBS 226.32</strain>
    </source>
</reference>
<sequence>MVTTLPNFYTRKVTLDDLKYAQQATNIFNAAYGGNNNGWASVKKIVNNYYTTKEDIENYIHESVAGNLIQLFMFERDTDGNDIAVVGTLTIESKCGCSDGDLPEGDGMLGRFSIDLSHHSKGLGKLLMQAGLDEMKNASYSVCSILVFENRTELIGWYKKLGFVDTMERSPFHPPKGTTIIENIPFALMKKKL</sequence>
<dbReference type="CDD" id="cd04301">
    <property type="entry name" value="NAT_SF"/>
    <property type="match status" value="1"/>
</dbReference>
<dbReference type="InterPro" id="IPR016181">
    <property type="entry name" value="Acyl_CoA_acyltransferase"/>
</dbReference>
<dbReference type="Pfam" id="PF00583">
    <property type="entry name" value="Acetyltransf_1"/>
    <property type="match status" value="1"/>
</dbReference>
<evidence type="ECO:0000313" key="3">
    <source>
        <dbReference type="Proteomes" id="UP000650833"/>
    </source>
</evidence>
<dbReference type="AlphaFoldDB" id="A0A8H7V456"/>
<organism evidence="2 3">
    <name type="scientific">Mucor plumbeus</name>
    <dbReference type="NCBI Taxonomy" id="97098"/>
    <lineage>
        <taxon>Eukaryota</taxon>
        <taxon>Fungi</taxon>
        <taxon>Fungi incertae sedis</taxon>
        <taxon>Mucoromycota</taxon>
        <taxon>Mucoromycotina</taxon>
        <taxon>Mucoromycetes</taxon>
        <taxon>Mucorales</taxon>
        <taxon>Mucorineae</taxon>
        <taxon>Mucoraceae</taxon>
        <taxon>Mucor</taxon>
    </lineage>
</organism>
<dbReference type="Gene3D" id="3.40.630.30">
    <property type="match status" value="1"/>
</dbReference>